<keyword evidence="4" id="KW-1185">Reference proteome</keyword>
<sequence>MPETAAAPDEASRTLEERYGTRRQRGVDRRIAWTAVALLAIGGGAFLAFGGWQQGSAIGFQDIGRTIHGDGEVEVRFEVTAPAGTAVACAVEAQNASKATVGWSVVEVPASERHSSRVTTTLVTTNRAATGHVRDCWALEG</sequence>
<feature type="region of interest" description="Disordered" evidence="1">
    <location>
        <begin position="1"/>
        <end position="20"/>
    </location>
</feature>
<keyword evidence="2" id="KW-0472">Membrane</keyword>
<keyword evidence="2" id="KW-1133">Transmembrane helix</keyword>
<dbReference type="Proteomes" id="UP000608530">
    <property type="component" value="Unassembled WGS sequence"/>
</dbReference>
<proteinExistence type="predicted"/>
<gene>
    <name evidence="3" type="ORF">JD276_04725</name>
</gene>
<evidence type="ECO:0000256" key="1">
    <source>
        <dbReference type="SAM" id="MobiDB-lite"/>
    </source>
</evidence>
<dbReference type="RefSeq" id="WP_200114401.1">
    <property type="nucleotide sequence ID" value="NZ_JAEHOH010000006.1"/>
</dbReference>
<organism evidence="3 4">
    <name type="scientific">Leucobacter chromiisoli</name>
    <dbReference type="NCBI Taxonomy" id="2796471"/>
    <lineage>
        <taxon>Bacteria</taxon>
        <taxon>Bacillati</taxon>
        <taxon>Actinomycetota</taxon>
        <taxon>Actinomycetes</taxon>
        <taxon>Micrococcales</taxon>
        <taxon>Microbacteriaceae</taxon>
        <taxon>Leucobacter</taxon>
    </lineage>
</organism>
<evidence type="ECO:0000313" key="3">
    <source>
        <dbReference type="EMBL" id="MBK0418335.1"/>
    </source>
</evidence>
<dbReference type="Pfam" id="PF14155">
    <property type="entry name" value="DUF4307"/>
    <property type="match status" value="1"/>
</dbReference>
<accession>A0A934Q4M3</accession>
<feature type="compositionally biased region" description="Basic and acidic residues" evidence="1">
    <location>
        <begin position="10"/>
        <end position="20"/>
    </location>
</feature>
<name>A0A934Q4M3_9MICO</name>
<evidence type="ECO:0000313" key="4">
    <source>
        <dbReference type="Proteomes" id="UP000608530"/>
    </source>
</evidence>
<feature type="transmembrane region" description="Helical" evidence="2">
    <location>
        <begin position="31"/>
        <end position="52"/>
    </location>
</feature>
<comment type="caution">
    <text evidence="3">The sequence shown here is derived from an EMBL/GenBank/DDBJ whole genome shotgun (WGS) entry which is preliminary data.</text>
</comment>
<reference evidence="3" key="1">
    <citation type="submission" date="2020-12" db="EMBL/GenBank/DDBJ databases">
        <title>Leucobacter sp. CAS1, isolated from Chromium sludge.</title>
        <authorList>
            <person name="Xu Z."/>
        </authorList>
    </citation>
    <scope>NUCLEOTIDE SEQUENCE</scope>
    <source>
        <strain evidence="3">CSA1</strain>
    </source>
</reference>
<dbReference type="EMBL" id="JAEHOH010000006">
    <property type="protein sequence ID" value="MBK0418335.1"/>
    <property type="molecule type" value="Genomic_DNA"/>
</dbReference>
<evidence type="ECO:0000256" key="2">
    <source>
        <dbReference type="SAM" id="Phobius"/>
    </source>
</evidence>
<dbReference type="InterPro" id="IPR025443">
    <property type="entry name" value="DUF4307"/>
</dbReference>
<dbReference type="AlphaFoldDB" id="A0A934Q4M3"/>
<protein>
    <submittedName>
        <fullName evidence="3">DUF4307 domain-containing protein</fullName>
    </submittedName>
</protein>
<keyword evidence="2" id="KW-0812">Transmembrane</keyword>